<protein>
    <submittedName>
        <fullName evidence="1">Uncharacterized protein</fullName>
    </submittedName>
</protein>
<reference evidence="1 2" key="1">
    <citation type="submission" date="2023-08" db="EMBL/GenBank/DDBJ databases">
        <title>A Necator americanus chromosomal reference genome.</title>
        <authorList>
            <person name="Ilik V."/>
            <person name="Petrzelkova K.J."/>
            <person name="Pardy F."/>
            <person name="Fuh T."/>
            <person name="Niatou-Singa F.S."/>
            <person name="Gouil Q."/>
            <person name="Baker L."/>
            <person name="Ritchie M.E."/>
            <person name="Jex A.R."/>
            <person name="Gazzola D."/>
            <person name="Li H."/>
            <person name="Toshio Fujiwara R."/>
            <person name="Zhan B."/>
            <person name="Aroian R.V."/>
            <person name="Pafco B."/>
            <person name="Schwarz E.M."/>
        </authorList>
    </citation>
    <scope>NUCLEOTIDE SEQUENCE [LARGE SCALE GENOMIC DNA]</scope>
    <source>
        <strain evidence="1 2">Aroian</strain>
        <tissue evidence="1">Whole animal</tissue>
    </source>
</reference>
<evidence type="ECO:0000313" key="2">
    <source>
        <dbReference type="Proteomes" id="UP001303046"/>
    </source>
</evidence>
<sequence>MVSVATVFETPAIVGESVVCLITGRVGQTVIAGVDSDWDLNTVWATSLAVQPRIIPDSCRVRFMRGS</sequence>
<organism evidence="1 2">
    <name type="scientific">Necator americanus</name>
    <name type="common">Human hookworm</name>
    <dbReference type="NCBI Taxonomy" id="51031"/>
    <lineage>
        <taxon>Eukaryota</taxon>
        <taxon>Metazoa</taxon>
        <taxon>Ecdysozoa</taxon>
        <taxon>Nematoda</taxon>
        <taxon>Chromadorea</taxon>
        <taxon>Rhabditida</taxon>
        <taxon>Rhabditina</taxon>
        <taxon>Rhabditomorpha</taxon>
        <taxon>Strongyloidea</taxon>
        <taxon>Ancylostomatidae</taxon>
        <taxon>Bunostominae</taxon>
        <taxon>Necator</taxon>
    </lineage>
</organism>
<dbReference type="Proteomes" id="UP001303046">
    <property type="component" value="Unassembled WGS sequence"/>
</dbReference>
<gene>
    <name evidence="1" type="primary">Necator_chrIV.g13933</name>
    <name evidence="1" type="ORF">RB195_000641</name>
</gene>
<keyword evidence="2" id="KW-1185">Reference proteome</keyword>
<comment type="caution">
    <text evidence="1">The sequence shown here is derived from an EMBL/GenBank/DDBJ whole genome shotgun (WGS) entry which is preliminary data.</text>
</comment>
<proteinExistence type="predicted"/>
<accession>A0ABR1DB88</accession>
<name>A0ABR1DB88_NECAM</name>
<dbReference type="EMBL" id="JAVFWL010000004">
    <property type="protein sequence ID" value="KAK6747567.1"/>
    <property type="molecule type" value="Genomic_DNA"/>
</dbReference>
<evidence type="ECO:0000313" key="1">
    <source>
        <dbReference type="EMBL" id="KAK6747567.1"/>
    </source>
</evidence>